<dbReference type="Proteomes" id="UP000184497">
    <property type="component" value="Unassembled WGS sequence"/>
</dbReference>
<dbReference type="Pfam" id="PF11174">
    <property type="entry name" value="DUF2970"/>
    <property type="match status" value="1"/>
</dbReference>
<dbReference type="OrthoDB" id="5625885at2"/>
<protein>
    <recommendedName>
        <fullName evidence="4">DUF2970 domain-containing protein</fullName>
    </recommendedName>
</protein>
<name>A0A1M6ST84_9GAMM</name>
<keyword evidence="1" id="KW-1133">Transmembrane helix</keyword>
<evidence type="ECO:0000313" key="2">
    <source>
        <dbReference type="EMBL" id="SHK47933.1"/>
    </source>
</evidence>
<reference evidence="3" key="1">
    <citation type="submission" date="2016-11" db="EMBL/GenBank/DDBJ databases">
        <authorList>
            <person name="Varghese N."/>
            <person name="Submissions S."/>
        </authorList>
    </citation>
    <scope>NUCLEOTIDE SEQUENCE [LARGE SCALE GENOMIC DNA]</scope>
    <source>
        <strain evidence="3">CGMCC 1.10835</strain>
    </source>
</reference>
<sequence>MTNAPDTEKTKKTKPHGPGVFKVMRTVAAGALGVQSNKRHEEDFETHSPWPYIIGGLLFTALFIVTLIVVVQVVLSGH</sequence>
<dbReference type="InterPro" id="IPR021344">
    <property type="entry name" value="DUF2970"/>
</dbReference>
<feature type="transmembrane region" description="Helical" evidence="1">
    <location>
        <begin position="52"/>
        <end position="75"/>
    </location>
</feature>
<evidence type="ECO:0008006" key="4">
    <source>
        <dbReference type="Google" id="ProtNLM"/>
    </source>
</evidence>
<dbReference type="AlphaFoldDB" id="A0A1M6ST84"/>
<accession>A0A1M6ST84</accession>
<dbReference type="RefSeq" id="WP_072797348.1">
    <property type="nucleotide sequence ID" value="NZ_FRAQ01000001.1"/>
</dbReference>
<dbReference type="STRING" id="564117.SAMN05216369_2239"/>
<gene>
    <name evidence="2" type="ORF">SAMN05216369_2239</name>
</gene>
<dbReference type="EMBL" id="FRAQ01000001">
    <property type="protein sequence ID" value="SHK47933.1"/>
    <property type="molecule type" value="Genomic_DNA"/>
</dbReference>
<organism evidence="2 3">
    <name type="scientific">Marinobacter antarcticus</name>
    <dbReference type="NCBI Taxonomy" id="564117"/>
    <lineage>
        <taxon>Bacteria</taxon>
        <taxon>Pseudomonadati</taxon>
        <taxon>Pseudomonadota</taxon>
        <taxon>Gammaproteobacteria</taxon>
        <taxon>Pseudomonadales</taxon>
        <taxon>Marinobacteraceae</taxon>
        <taxon>Marinobacter</taxon>
    </lineage>
</organism>
<evidence type="ECO:0000313" key="3">
    <source>
        <dbReference type="Proteomes" id="UP000184497"/>
    </source>
</evidence>
<keyword evidence="3" id="KW-1185">Reference proteome</keyword>
<proteinExistence type="predicted"/>
<evidence type="ECO:0000256" key="1">
    <source>
        <dbReference type="SAM" id="Phobius"/>
    </source>
</evidence>
<keyword evidence="1" id="KW-0812">Transmembrane</keyword>
<keyword evidence="1" id="KW-0472">Membrane</keyword>